<evidence type="ECO:0000256" key="3">
    <source>
        <dbReference type="ARBA" id="ARBA00007544"/>
    </source>
</evidence>
<keyword evidence="7" id="KW-0489">Methyltransferase</keyword>
<keyword evidence="12" id="KW-0408">Iron</keyword>
<keyword evidence="6" id="KW-0698">rRNA processing</keyword>
<comment type="subcellular location">
    <subcellularLocation>
        <location evidence="2">Cytoplasm</location>
    </subcellularLocation>
</comment>
<keyword evidence="11" id="KW-0479">Metal-binding</keyword>
<dbReference type="InterPro" id="IPR048641">
    <property type="entry name" value="RlmN_N"/>
</dbReference>
<dbReference type="PIRSF" id="PIRSF006004">
    <property type="entry name" value="CHP00048"/>
    <property type="match status" value="1"/>
</dbReference>
<dbReference type="Pfam" id="PF04055">
    <property type="entry name" value="Radical_SAM"/>
    <property type="match status" value="1"/>
</dbReference>
<keyword evidence="9" id="KW-0949">S-adenosyl-L-methionine</keyword>
<gene>
    <name evidence="16" type="ORF">LNTAR_24723</name>
</gene>
<dbReference type="Pfam" id="PF21016">
    <property type="entry name" value="RlmN_N"/>
    <property type="match status" value="1"/>
</dbReference>
<evidence type="ECO:0000256" key="8">
    <source>
        <dbReference type="ARBA" id="ARBA00022679"/>
    </source>
</evidence>
<dbReference type="SFLD" id="SFLDS00029">
    <property type="entry name" value="Radical_SAM"/>
    <property type="match status" value="1"/>
</dbReference>
<dbReference type="InterPro" id="IPR007197">
    <property type="entry name" value="rSAM"/>
</dbReference>
<comment type="caution">
    <text evidence="16">The sequence shown here is derived from an EMBL/GenBank/DDBJ whole genome shotgun (WGS) entry which is preliminary data.</text>
</comment>
<evidence type="ECO:0000256" key="10">
    <source>
        <dbReference type="ARBA" id="ARBA00022694"/>
    </source>
</evidence>
<dbReference type="GO" id="GO:0005737">
    <property type="term" value="C:cytoplasm"/>
    <property type="evidence" value="ECO:0007669"/>
    <property type="project" value="UniProtKB-SubCell"/>
</dbReference>
<evidence type="ECO:0000256" key="2">
    <source>
        <dbReference type="ARBA" id="ARBA00004496"/>
    </source>
</evidence>
<evidence type="ECO:0000256" key="1">
    <source>
        <dbReference type="ARBA" id="ARBA00001966"/>
    </source>
</evidence>
<evidence type="ECO:0000256" key="4">
    <source>
        <dbReference type="ARBA" id="ARBA00022485"/>
    </source>
</evidence>
<comment type="cofactor">
    <cofactor evidence="1">
        <name>[4Fe-4S] cluster</name>
        <dbReference type="ChEBI" id="CHEBI:49883"/>
    </cofactor>
</comment>
<dbReference type="Gene3D" id="1.10.150.530">
    <property type="match status" value="1"/>
</dbReference>
<protein>
    <submittedName>
        <fullName evidence="16">YloN</fullName>
    </submittedName>
</protein>
<dbReference type="STRING" id="313628.LNTAR_24723"/>
<keyword evidence="17" id="KW-1185">Reference proteome</keyword>
<dbReference type="PANTHER" id="PTHR30544">
    <property type="entry name" value="23S RRNA METHYLTRANSFERASE"/>
    <property type="match status" value="1"/>
</dbReference>
<evidence type="ECO:0000259" key="15">
    <source>
        <dbReference type="PROSITE" id="PS51918"/>
    </source>
</evidence>
<evidence type="ECO:0000256" key="11">
    <source>
        <dbReference type="ARBA" id="ARBA00022723"/>
    </source>
</evidence>
<dbReference type="InterPro" id="IPR013785">
    <property type="entry name" value="Aldolase_TIM"/>
</dbReference>
<evidence type="ECO:0000256" key="13">
    <source>
        <dbReference type="ARBA" id="ARBA00023014"/>
    </source>
</evidence>
<dbReference type="NCBIfam" id="TIGR00048">
    <property type="entry name" value="rRNA_mod_RlmN"/>
    <property type="match status" value="1"/>
</dbReference>
<sequence>MNRERIQTIVDEYKLPKFRAKQLKEAFFEHHYSSFDQLTNFPKDLRNKLTEENQVLCLTVNKVFASSDQVTYKALLELHDGLKIESVLMSPKPGLWTACISSQVGCAMKCSFCATGTMGLTRNLTSEEISDQVLFWRQFIAKNDIDTDRLNNVVYMGMGEPLHNTKEVFSSIEELTAEDSFKIGSRHISVSTSGLLKGVKEMAEKFPQVNLALSLHAAKDELRSSIMPINKAFDLEKIRTCLDEYIDSTHRKVFIEYVLLEGENNELSHAVELSKFLKSLKRPELTHTNLIVYNETDSEHKGSTKQKADQFRNHLKSKGLSVTIRKNLGRDIDGACGQLAVKEEN</sequence>
<evidence type="ECO:0000256" key="7">
    <source>
        <dbReference type="ARBA" id="ARBA00022603"/>
    </source>
</evidence>
<dbReference type="GO" id="GO:0030488">
    <property type="term" value="P:tRNA methylation"/>
    <property type="evidence" value="ECO:0007669"/>
    <property type="project" value="InterPro"/>
</dbReference>
<comment type="similarity">
    <text evidence="3">Belongs to the radical SAM superfamily. RlmN family.</text>
</comment>
<keyword evidence="5" id="KW-0963">Cytoplasm</keyword>
<proteinExistence type="inferred from homology"/>
<evidence type="ECO:0000313" key="16">
    <source>
        <dbReference type="EMBL" id="EDM25242.1"/>
    </source>
</evidence>
<keyword evidence="13" id="KW-0411">Iron-sulfur</keyword>
<dbReference type="Gene3D" id="3.20.20.70">
    <property type="entry name" value="Aldolase class I"/>
    <property type="match status" value="1"/>
</dbReference>
<organism evidence="16 17">
    <name type="scientific">Lentisphaera araneosa HTCC2155</name>
    <dbReference type="NCBI Taxonomy" id="313628"/>
    <lineage>
        <taxon>Bacteria</taxon>
        <taxon>Pseudomonadati</taxon>
        <taxon>Lentisphaerota</taxon>
        <taxon>Lentisphaeria</taxon>
        <taxon>Lentisphaerales</taxon>
        <taxon>Lentisphaeraceae</taxon>
        <taxon>Lentisphaera</taxon>
    </lineage>
</organism>
<keyword evidence="4" id="KW-0004">4Fe-4S</keyword>
<feature type="domain" description="Radical SAM core" evidence="15">
    <location>
        <begin position="92"/>
        <end position="331"/>
    </location>
</feature>
<evidence type="ECO:0000256" key="9">
    <source>
        <dbReference type="ARBA" id="ARBA00022691"/>
    </source>
</evidence>
<dbReference type="RefSeq" id="WP_007280911.1">
    <property type="nucleotide sequence ID" value="NZ_ABCK01000033.1"/>
</dbReference>
<dbReference type="GO" id="GO:0046872">
    <property type="term" value="F:metal ion binding"/>
    <property type="evidence" value="ECO:0007669"/>
    <property type="project" value="UniProtKB-KW"/>
</dbReference>
<dbReference type="SFLD" id="SFLDF00275">
    <property type="entry name" value="adenosine_C2_methyltransferase"/>
    <property type="match status" value="1"/>
</dbReference>
<evidence type="ECO:0000256" key="6">
    <source>
        <dbReference type="ARBA" id="ARBA00022552"/>
    </source>
</evidence>
<evidence type="ECO:0000313" key="17">
    <source>
        <dbReference type="Proteomes" id="UP000004947"/>
    </source>
</evidence>
<dbReference type="EMBL" id="ABCK01000033">
    <property type="protein sequence ID" value="EDM25242.1"/>
    <property type="molecule type" value="Genomic_DNA"/>
</dbReference>
<dbReference type="eggNOG" id="COG0820">
    <property type="taxonomic scope" value="Bacteria"/>
</dbReference>
<dbReference type="Proteomes" id="UP000004947">
    <property type="component" value="Unassembled WGS sequence"/>
</dbReference>
<dbReference type="FunFam" id="3.20.20.70:FF:000014">
    <property type="entry name" value="Probable dual-specificity RNA methyltransferase RlmN"/>
    <property type="match status" value="1"/>
</dbReference>
<dbReference type="InterPro" id="IPR058240">
    <property type="entry name" value="rSAM_sf"/>
</dbReference>
<dbReference type="OrthoDB" id="9793973at2"/>
<accession>A6DSV2</accession>
<keyword evidence="14" id="KW-1015">Disulfide bond</keyword>
<dbReference type="GO" id="GO:0070475">
    <property type="term" value="P:rRNA base methylation"/>
    <property type="evidence" value="ECO:0007669"/>
    <property type="project" value="InterPro"/>
</dbReference>
<reference evidence="16 17" key="1">
    <citation type="journal article" date="2010" name="J. Bacteriol.">
        <title>Genome sequence of Lentisphaera araneosa HTCC2155T, the type species of the order Lentisphaerales in the phylum Lentisphaerae.</title>
        <authorList>
            <person name="Thrash J.C."/>
            <person name="Cho J.C."/>
            <person name="Vergin K.L."/>
            <person name="Morris R.M."/>
            <person name="Giovannoni S.J."/>
        </authorList>
    </citation>
    <scope>NUCLEOTIDE SEQUENCE [LARGE SCALE GENOMIC DNA]</scope>
    <source>
        <strain evidence="16 17">HTCC2155</strain>
    </source>
</reference>
<dbReference type="InterPro" id="IPR040072">
    <property type="entry name" value="Methyltransferase_A"/>
</dbReference>
<evidence type="ECO:0000256" key="5">
    <source>
        <dbReference type="ARBA" id="ARBA00022490"/>
    </source>
</evidence>
<evidence type="ECO:0000256" key="12">
    <source>
        <dbReference type="ARBA" id="ARBA00023004"/>
    </source>
</evidence>
<dbReference type="GO" id="GO:0051539">
    <property type="term" value="F:4 iron, 4 sulfur cluster binding"/>
    <property type="evidence" value="ECO:0007669"/>
    <property type="project" value="UniProtKB-KW"/>
</dbReference>
<dbReference type="PANTHER" id="PTHR30544:SF5">
    <property type="entry name" value="RADICAL SAM CORE DOMAIN-CONTAINING PROTEIN"/>
    <property type="match status" value="1"/>
</dbReference>
<dbReference type="SFLD" id="SFLDG01062">
    <property type="entry name" value="methyltransferase_(Class_A)"/>
    <property type="match status" value="1"/>
</dbReference>
<dbReference type="SUPFAM" id="SSF102114">
    <property type="entry name" value="Radical SAM enzymes"/>
    <property type="match status" value="1"/>
</dbReference>
<dbReference type="GO" id="GO:0008173">
    <property type="term" value="F:RNA methyltransferase activity"/>
    <property type="evidence" value="ECO:0007669"/>
    <property type="project" value="InterPro"/>
</dbReference>
<dbReference type="InterPro" id="IPR004383">
    <property type="entry name" value="rRNA_lsu_MTrfase_RlmN/Cfr"/>
</dbReference>
<dbReference type="PROSITE" id="PS51918">
    <property type="entry name" value="RADICAL_SAM"/>
    <property type="match status" value="1"/>
</dbReference>
<keyword evidence="10" id="KW-0819">tRNA processing</keyword>
<dbReference type="AlphaFoldDB" id="A6DSV2"/>
<name>A6DSV2_9BACT</name>
<evidence type="ECO:0000256" key="14">
    <source>
        <dbReference type="ARBA" id="ARBA00023157"/>
    </source>
</evidence>
<keyword evidence="8" id="KW-0808">Transferase</keyword>
<dbReference type="InterPro" id="IPR027492">
    <property type="entry name" value="RNA_MTrfase_RlmN"/>
</dbReference>